<dbReference type="InterPro" id="IPR027417">
    <property type="entry name" value="P-loop_NTPase"/>
</dbReference>
<evidence type="ECO:0000313" key="8">
    <source>
        <dbReference type="EMBL" id="MDT0633128.1"/>
    </source>
</evidence>
<dbReference type="CDD" id="cd17990">
    <property type="entry name" value="DEXHc_HrpB"/>
    <property type="match status" value="1"/>
</dbReference>
<dbReference type="PROSITE" id="PS51194">
    <property type="entry name" value="HELICASE_CTER"/>
    <property type="match status" value="1"/>
</dbReference>
<dbReference type="Pfam" id="PF04408">
    <property type="entry name" value="WHD_HA2"/>
    <property type="match status" value="1"/>
</dbReference>
<keyword evidence="2" id="KW-0378">Hydrolase</keyword>
<evidence type="ECO:0000259" key="6">
    <source>
        <dbReference type="PROSITE" id="PS51192"/>
    </source>
</evidence>
<evidence type="ECO:0000256" key="5">
    <source>
        <dbReference type="SAM" id="MobiDB-lite"/>
    </source>
</evidence>
<gene>
    <name evidence="8" type="primary">hrpB</name>
    <name evidence="8" type="ORF">RM540_15340</name>
</gene>
<dbReference type="Pfam" id="PF24473">
    <property type="entry name" value="CON_HrpB"/>
    <property type="match status" value="1"/>
</dbReference>
<name>A0ABU3BV19_9BACT</name>
<dbReference type="GO" id="GO:0004386">
    <property type="term" value="F:helicase activity"/>
    <property type="evidence" value="ECO:0007669"/>
    <property type="project" value="UniProtKB-KW"/>
</dbReference>
<sequence length="853" mass="91643">MPRSLPHPALPVDAVLPELVAALGAGRAAVLQAPPGAGKTTRVPLALLDADWLDGRDVVMLEPRRIAARAAARRLAQQVGERPGGRFGFRVRGESKVGRGTRVEVVTEGILTRRLLADPALVDGARPVGVVVFDEYHERSLQADLGLALCLQAQALLRPDLRVVVMSATLDGARVARLLGPDAAVVASEGRTFPVTTHYLGSPNAAAGRGRGGRVEDAVADAVRRALAEEPGSVLAFLPGAGEIRRAARALEGTLPPGVRLAPLYGDLSARDQDAAVAPAPPGTRKVVLATSIAETSLTIEGVRVVVDGGLARRPRFDAGSGMSRLETVRVSRAEADQRRGRAGRTEPGVCYRLWSETEQAALRDFAPPEILQADLAPLALDLAAWGATPDELAWLDAPPEATYEAARELLRELDALDAAGALTDHGRTLAELPMHPRLAHLAVRARGAGRAALAADLVGLLGERDPFRYETRVPDVDARLRVEALRGSETLSFRGARLDRGALARARKEAGRWRQAWSAGRGGAAGDLDAVGRLLALAYPDRVAQRVADSAEGARYRLREGRAARLDPDQPLADQPFLAVGDLDDRHGGARVFLAAPLSADDVEELFADQIVTEDRVEWDADAGLVRARRVTRLGAVVLRSAPLAAPPPHLVTAALVDGVRQGGVEALPWSKETRRLRERLAFLHHHLGDVWPDVSDDALLDGLDAWLGPYLAGMKRLSDLGRLDLGQTLLAQVPYAERAALDRLAPSHVTVPSGSVRPLDYSDPEAPVLAVRLQEVFGLEATPRVLGGRLPVLMHLLSPAGRPAQVTTDLASFWRDAYFDVRKDLRGRYPKHHWPENPLEATPTARAKRRR</sequence>
<proteinExistence type="predicted"/>
<dbReference type="SUPFAM" id="SSF52540">
    <property type="entry name" value="P-loop containing nucleoside triphosphate hydrolases"/>
    <property type="match status" value="2"/>
</dbReference>
<feature type="domain" description="Helicase ATP-binding" evidence="6">
    <location>
        <begin position="20"/>
        <end position="171"/>
    </location>
</feature>
<dbReference type="Pfam" id="PF08482">
    <property type="entry name" value="HrpB_C"/>
    <property type="match status" value="1"/>
</dbReference>
<keyword evidence="9" id="KW-1185">Reference proteome</keyword>
<dbReference type="Pfam" id="PF00271">
    <property type="entry name" value="Helicase_C"/>
    <property type="match status" value="1"/>
</dbReference>
<dbReference type="CDD" id="cd18791">
    <property type="entry name" value="SF2_C_RHA"/>
    <property type="match status" value="1"/>
</dbReference>
<dbReference type="RefSeq" id="WP_311665720.1">
    <property type="nucleotide sequence ID" value="NZ_JAVRHT010000053.1"/>
</dbReference>
<dbReference type="SMART" id="SM00490">
    <property type="entry name" value="HELICc"/>
    <property type="match status" value="1"/>
</dbReference>
<protein>
    <submittedName>
        <fullName evidence="8">ATP-dependent helicase HrpB</fullName>
    </submittedName>
</protein>
<keyword evidence="1" id="KW-0547">Nucleotide-binding</keyword>
<dbReference type="Pfam" id="PF00270">
    <property type="entry name" value="DEAD"/>
    <property type="match status" value="1"/>
</dbReference>
<keyword evidence="4" id="KW-0067">ATP-binding</keyword>
<feature type="domain" description="Helicase C-terminal" evidence="7">
    <location>
        <begin position="214"/>
        <end position="387"/>
    </location>
</feature>
<dbReference type="SMART" id="SM00487">
    <property type="entry name" value="DEXDc"/>
    <property type="match status" value="1"/>
</dbReference>
<dbReference type="Gene3D" id="3.40.50.300">
    <property type="entry name" value="P-loop containing nucleotide triphosphate hydrolases"/>
    <property type="match status" value="2"/>
</dbReference>
<keyword evidence="3 8" id="KW-0347">Helicase</keyword>
<organism evidence="8 9">
    <name type="scientific">Rubrivirga litoralis</name>
    <dbReference type="NCBI Taxonomy" id="3075598"/>
    <lineage>
        <taxon>Bacteria</taxon>
        <taxon>Pseudomonadati</taxon>
        <taxon>Rhodothermota</taxon>
        <taxon>Rhodothermia</taxon>
        <taxon>Rhodothermales</taxon>
        <taxon>Rubricoccaceae</taxon>
        <taxon>Rubrivirga</taxon>
    </lineage>
</organism>
<dbReference type="NCBIfam" id="TIGR01970">
    <property type="entry name" value="DEAH_box_HrpB"/>
    <property type="match status" value="1"/>
</dbReference>
<dbReference type="EMBL" id="JAVRHT010000053">
    <property type="protein sequence ID" value="MDT0633128.1"/>
    <property type="molecule type" value="Genomic_DNA"/>
</dbReference>
<dbReference type="PANTHER" id="PTHR43519:SF1">
    <property type="entry name" value="ATP-DEPENDENT RNA HELICASE HRPB"/>
    <property type="match status" value="1"/>
</dbReference>
<dbReference type="PANTHER" id="PTHR43519">
    <property type="entry name" value="ATP-DEPENDENT RNA HELICASE HRPB"/>
    <property type="match status" value="1"/>
</dbReference>
<dbReference type="InterPro" id="IPR001650">
    <property type="entry name" value="Helicase_C-like"/>
</dbReference>
<dbReference type="InterPro" id="IPR010225">
    <property type="entry name" value="HrpB"/>
</dbReference>
<dbReference type="SMART" id="SM00847">
    <property type="entry name" value="HA2"/>
    <property type="match status" value="1"/>
</dbReference>
<dbReference type="InterPro" id="IPR011545">
    <property type="entry name" value="DEAD/DEAH_box_helicase_dom"/>
</dbReference>
<evidence type="ECO:0000256" key="1">
    <source>
        <dbReference type="ARBA" id="ARBA00022741"/>
    </source>
</evidence>
<evidence type="ECO:0000259" key="7">
    <source>
        <dbReference type="PROSITE" id="PS51194"/>
    </source>
</evidence>
<feature type="region of interest" description="Disordered" evidence="5">
    <location>
        <begin position="832"/>
        <end position="853"/>
    </location>
</feature>
<dbReference type="Gene3D" id="1.20.120.1080">
    <property type="match status" value="1"/>
</dbReference>
<reference evidence="8 9" key="1">
    <citation type="submission" date="2023-09" db="EMBL/GenBank/DDBJ databases">
        <authorList>
            <person name="Rey-Velasco X."/>
        </authorList>
    </citation>
    <scope>NUCLEOTIDE SEQUENCE [LARGE SCALE GENOMIC DNA]</scope>
    <source>
        <strain evidence="8 9">F394</strain>
    </source>
</reference>
<comment type="caution">
    <text evidence="8">The sequence shown here is derived from an EMBL/GenBank/DDBJ whole genome shotgun (WGS) entry which is preliminary data.</text>
</comment>
<dbReference type="InterPro" id="IPR014001">
    <property type="entry name" value="Helicase_ATP-bd"/>
</dbReference>
<dbReference type="InterPro" id="IPR048333">
    <property type="entry name" value="HA2_WH"/>
</dbReference>
<dbReference type="InterPro" id="IPR007502">
    <property type="entry name" value="Helicase-assoc_dom"/>
</dbReference>
<dbReference type="InterPro" id="IPR049614">
    <property type="entry name" value="HrpB_DEXH"/>
</dbReference>
<dbReference type="Proteomes" id="UP001267426">
    <property type="component" value="Unassembled WGS sequence"/>
</dbReference>
<evidence type="ECO:0000256" key="2">
    <source>
        <dbReference type="ARBA" id="ARBA00022801"/>
    </source>
</evidence>
<dbReference type="PROSITE" id="PS51192">
    <property type="entry name" value="HELICASE_ATP_BIND_1"/>
    <property type="match status" value="1"/>
</dbReference>
<dbReference type="InterPro" id="IPR013689">
    <property type="entry name" value="RNA_helicase_ATP-dep_HrpB_C"/>
</dbReference>
<evidence type="ECO:0000256" key="3">
    <source>
        <dbReference type="ARBA" id="ARBA00022806"/>
    </source>
</evidence>
<dbReference type="InterPro" id="IPR056329">
    <property type="entry name" value="CON_HrpB"/>
</dbReference>
<dbReference type="PIRSF" id="PIRSF005496">
    <property type="entry name" value="ATP_hel_hrpB"/>
    <property type="match status" value="1"/>
</dbReference>
<evidence type="ECO:0000313" key="9">
    <source>
        <dbReference type="Proteomes" id="UP001267426"/>
    </source>
</evidence>
<evidence type="ECO:0000256" key="4">
    <source>
        <dbReference type="ARBA" id="ARBA00022840"/>
    </source>
</evidence>
<accession>A0ABU3BV19</accession>